<dbReference type="InterPro" id="IPR002087">
    <property type="entry name" value="Anti_prolifrtn"/>
</dbReference>
<feature type="region of interest" description="Disordered" evidence="2">
    <location>
        <begin position="218"/>
        <end position="244"/>
    </location>
</feature>
<dbReference type="GO" id="GO:0005737">
    <property type="term" value="C:cytoplasm"/>
    <property type="evidence" value="ECO:0007669"/>
    <property type="project" value="TreeGrafter"/>
</dbReference>
<dbReference type="Gene3D" id="3.90.640.90">
    <property type="entry name" value="Anti-proliferative protein, N-terminal domain"/>
    <property type="match status" value="1"/>
</dbReference>
<sequence>MHALPPGPVDLPAGGSPENPVTPWSSRWPVLASADRCLTLRLCVGRRGSLLLVVGCPLIFALLPPPSRRRVSAPEQRTTMKREVVAAVLFLTRLIRKAEKLEKEKVEELAGRLTEALQEKYRGHWYPDNPSRGQAYRCLRVSRCQPEPELQRACWETGVRYRDLGLPRELTLWVDPGEVCCRFGEKNHAFTVATFSGAGEEDGRKDVARTVASAVERVTSDYHSGSSSDEDSSSRDAPPAPPFPLLRPVYQVPNFLRQPAPAWRPVPRKRASPFEGQSFPRPQFGCPPPGRGHWPSHRGRRALAGPRGGLACWGHAPDRGLAR</sequence>
<dbReference type="PRINTS" id="PR00310">
    <property type="entry name" value="ANTIPRLFBTG1"/>
</dbReference>
<protein>
    <submittedName>
        <fullName evidence="4">BTG3 protein</fullName>
    </submittedName>
</protein>
<name>A0A8J7NXZ0_ATRSP</name>
<feature type="non-terminal residue" evidence="4">
    <location>
        <position position="1"/>
    </location>
</feature>
<proteinExistence type="inferred from homology"/>
<dbReference type="PANTHER" id="PTHR22978:SF6">
    <property type="entry name" value="PROTEIN BTG3"/>
    <property type="match status" value="1"/>
</dbReference>
<feature type="non-terminal residue" evidence="4">
    <location>
        <position position="323"/>
    </location>
</feature>
<dbReference type="SUPFAM" id="SSF160696">
    <property type="entry name" value="BTG domain-like"/>
    <property type="match status" value="1"/>
</dbReference>
<feature type="domain" description="Anti-proliferative protein" evidence="3">
    <location>
        <begin position="166"/>
        <end position="185"/>
    </location>
</feature>
<evidence type="ECO:0000256" key="2">
    <source>
        <dbReference type="SAM" id="MobiDB-lite"/>
    </source>
</evidence>
<dbReference type="InterPro" id="IPR033332">
    <property type="entry name" value="BTG"/>
</dbReference>
<organism evidence="4 5">
    <name type="scientific">Atractosteus spatula</name>
    <name type="common">Alligator gar</name>
    <name type="synonym">Lepisosteus spatula</name>
    <dbReference type="NCBI Taxonomy" id="7917"/>
    <lineage>
        <taxon>Eukaryota</taxon>
        <taxon>Metazoa</taxon>
        <taxon>Chordata</taxon>
        <taxon>Craniata</taxon>
        <taxon>Vertebrata</taxon>
        <taxon>Euteleostomi</taxon>
        <taxon>Actinopterygii</taxon>
        <taxon>Neopterygii</taxon>
        <taxon>Holostei</taxon>
        <taxon>Semionotiformes</taxon>
        <taxon>Lepisosteidae</taxon>
        <taxon>Atractosteus</taxon>
    </lineage>
</organism>
<evidence type="ECO:0000256" key="1">
    <source>
        <dbReference type="ARBA" id="ARBA00007989"/>
    </source>
</evidence>
<dbReference type="AlphaFoldDB" id="A0A8J7NXZ0"/>
<dbReference type="Pfam" id="PF07742">
    <property type="entry name" value="BTG"/>
    <property type="match status" value="1"/>
</dbReference>
<dbReference type="InterPro" id="IPR036054">
    <property type="entry name" value="BTG-like_sf"/>
</dbReference>
<dbReference type="PROSITE" id="PS01203">
    <property type="entry name" value="BTG_2"/>
    <property type="match status" value="1"/>
</dbReference>
<reference evidence="4" key="1">
    <citation type="journal article" date="2021" name="Cell">
        <title>Tracing the genetic footprints of vertebrate landing in non-teleost ray-finned fishes.</title>
        <authorList>
            <person name="Bi X."/>
            <person name="Wang K."/>
            <person name="Yang L."/>
            <person name="Pan H."/>
            <person name="Jiang H."/>
            <person name="Wei Q."/>
            <person name="Fang M."/>
            <person name="Yu H."/>
            <person name="Zhu C."/>
            <person name="Cai Y."/>
            <person name="He Y."/>
            <person name="Gan X."/>
            <person name="Zeng H."/>
            <person name="Yu D."/>
            <person name="Zhu Y."/>
            <person name="Jiang H."/>
            <person name="Qiu Q."/>
            <person name="Yang H."/>
            <person name="Zhang Y.E."/>
            <person name="Wang W."/>
            <person name="Zhu M."/>
            <person name="He S."/>
            <person name="Zhang G."/>
        </authorList>
    </citation>
    <scope>NUCLEOTIDE SEQUENCE</scope>
    <source>
        <strain evidence="4">Allg_001</strain>
    </source>
</reference>
<evidence type="ECO:0000259" key="3">
    <source>
        <dbReference type="PROSITE" id="PS01203"/>
    </source>
</evidence>
<comment type="similarity">
    <text evidence="1">Belongs to the BTG family.</text>
</comment>
<dbReference type="SMART" id="SM00099">
    <property type="entry name" value="btg1"/>
    <property type="match status" value="1"/>
</dbReference>
<dbReference type="Proteomes" id="UP000736164">
    <property type="component" value="Unassembled WGS sequence"/>
</dbReference>
<dbReference type="FunFam" id="3.90.640.90:FF:000002">
    <property type="entry name" value="BTG anti-proliferation factor 4"/>
    <property type="match status" value="1"/>
</dbReference>
<evidence type="ECO:0000313" key="4">
    <source>
        <dbReference type="EMBL" id="MBN3321734.1"/>
    </source>
</evidence>
<evidence type="ECO:0000313" key="5">
    <source>
        <dbReference type="Proteomes" id="UP000736164"/>
    </source>
</evidence>
<dbReference type="PANTHER" id="PTHR22978">
    <property type="entry name" value="B-CELL TRANSLOCATION GENE"/>
    <property type="match status" value="1"/>
</dbReference>
<dbReference type="EMBL" id="JAAWVO010056316">
    <property type="protein sequence ID" value="MBN3321734.1"/>
    <property type="molecule type" value="Genomic_DNA"/>
</dbReference>
<keyword evidence="5" id="KW-1185">Reference proteome</keyword>
<accession>A0A8J7NXZ0</accession>
<dbReference type="GO" id="GO:0005634">
    <property type="term" value="C:nucleus"/>
    <property type="evidence" value="ECO:0007669"/>
    <property type="project" value="TreeGrafter"/>
</dbReference>
<gene>
    <name evidence="4" type="primary">Btg3</name>
    <name evidence="4" type="ORF">GTO95_0009189</name>
</gene>
<comment type="caution">
    <text evidence="4">The sequence shown here is derived from an EMBL/GenBank/DDBJ whole genome shotgun (WGS) entry which is preliminary data.</text>
</comment>
<feature type="region of interest" description="Disordered" evidence="2">
    <location>
        <begin position="1"/>
        <end position="22"/>
    </location>
</feature>
<feature type="region of interest" description="Disordered" evidence="2">
    <location>
        <begin position="267"/>
        <end position="294"/>
    </location>
</feature>